<reference evidence="1 2" key="1">
    <citation type="submission" date="2017-12" db="EMBL/GenBank/DDBJ databases">
        <title>Comparative genomics of Botrytis spp.</title>
        <authorList>
            <person name="Valero-Jimenez C.A."/>
            <person name="Tapia P."/>
            <person name="Veloso J."/>
            <person name="Silva-Moreno E."/>
            <person name="Staats M."/>
            <person name="Valdes J.H."/>
            <person name="Van Kan J.A.L."/>
        </authorList>
    </citation>
    <scope>NUCLEOTIDE SEQUENCE [LARGE SCALE GENOMIC DNA]</scope>
    <source>
        <strain evidence="1 2">MUCL435</strain>
    </source>
</reference>
<gene>
    <name evidence="1" type="ORF">BGAL_0043g00100</name>
</gene>
<sequence length="72" mass="7905">MYFEQNQKSLRAGFIWPKRNWLQQLKAMPILMTKCGGSGFGTVAPKISGQACLKRIGNGLHEALGLELGGTR</sequence>
<comment type="caution">
    <text evidence="1">The sequence shown here is derived from an EMBL/GenBank/DDBJ whole genome shotgun (WGS) entry which is preliminary data.</text>
</comment>
<keyword evidence="2" id="KW-1185">Reference proteome</keyword>
<evidence type="ECO:0000313" key="1">
    <source>
        <dbReference type="EMBL" id="THV53725.1"/>
    </source>
</evidence>
<evidence type="ECO:0000313" key="2">
    <source>
        <dbReference type="Proteomes" id="UP000308671"/>
    </source>
</evidence>
<protein>
    <submittedName>
        <fullName evidence="1">Uncharacterized protein</fullName>
    </submittedName>
</protein>
<name>A0A4S8RBA2_9HELO</name>
<organism evidence="1 2">
    <name type="scientific">Botrytis galanthina</name>
    <dbReference type="NCBI Taxonomy" id="278940"/>
    <lineage>
        <taxon>Eukaryota</taxon>
        <taxon>Fungi</taxon>
        <taxon>Dikarya</taxon>
        <taxon>Ascomycota</taxon>
        <taxon>Pezizomycotina</taxon>
        <taxon>Leotiomycetes</taxon>
        <taxon>Helotiales</taxon>
        <taxon>Sclerotiniaceae</taxon>
        <taxon>Botrytis</taxon>
    </lineage>
</organism>
<dbReference type="AlphaFoldDB" id="A0A4S8RBA2"/>
<dbReference type="Proteomes" id="UP000308671">
    <property type="component" value="Unassembled WGS sequence"/>
</dbReference>
<accession>A0A4S8RBA2</accession>
<dbReference type="EMBL" id="PQXL01000043">
    <property type="protein sequence ID" value="THV53725.1"/>
    <property type="molecule type" value="Genomic_DNA"/>
</dbReference>
<proteinExistence type="predicted"/>